<dbReference type="AlphaFoldDB" id="A0AB34P638"/>
<organism evidence="2 3">
    <name type="scientific">Xanthomonas cannabis pv. phaseoli</name>
    <dbReference type="NCBI Taxonomy" id="1885902"/>
    <lineage>
        <taxon>Bacteria</taxon>
        <taxon>Pseudomonadati</taxon>
        <taxon>Pseudomonadota</taxon>
        <taxon>Gammaproteobacteria</taxon>
        <taxon>Lysobacterales</taxon>
        <taxon>Lysobacteraceae</taxon>
        <taxon>Xanthomonas</taxon>
    </lineage>
</organism>
<evidence type="ECO:0000313" key="2">
    <source>
        <dbReference type="EMBL" id="KGK56468.1"/>
    </source>
</evidence>
<sequence length="166" mass="17275">MRSVVIHPLSRSRRVTHTHPATGRLRRRQGRQRAAPQAGASLRHMGVISAVSGATDDARDRGASPGGGSVIFRRRTCSSGVSGAAEAHTPCLRMRSAPPGPRRFACSGAVVRAGWLRCVAALPAAGPRCATPRAPAITATAQLHPPLPAAPCCALRSSRPTAICLL</sequence>
<name>A0AB34P638_9XANT</name>
<dbReference type="Proteomes" id="UP000029879">
    <property type="component" value="Unassembled WGS sequence"/>
</dbReference>
<feature type="region of interest" description="Disordered" evidence="1">
    <location>
        <begin position="1"/>
        <end position="40"/>
    </location>
</feature>
<reference evidence="2 3" key="1">
    <citation type="submission" date="2014-10" db="EMBL/GenBank/DDBJ databases">
        <title>Genome sequence of a Xanthomonas strain that is pathogenic on beans.</title>
        <authorList>
            <person name="Aritua V."/>
            <person name="Sapp M."/>
            <person name="Harrison J."/>
            <person name="Smith J."/>
            <person name="Studholme D."/>
        </authorList>
    </citation>
    <scope>NUCLEOTIDE SEQUENCE [LARGE SCALE GENOMIC DNA]</scope>
    <source>
        <strain evidence="2 3">Nyagatare</strain>
    </source>
</reference>
<gene>
    <name evidence="2" type="ORF">NC00_18005</name>
</gene>
<protein>
    <submittedName>
        <fullName evidence="2">Uncharacterized protein</fullName>
    </submittedName>
</protein>
<dbReference type="EMBL" id="JRQI01000087">
    <property type="protein sequence ID" value="KGK56468.1"/>
    <property type="molecule type" value="Genomic_DNA"/>
</dbReference>
<evidence type="ECO:0000313" key="3">
    <source>
        <dbReference type="Proteomes" id="UP000029879"/>
    </source>
</evidence>
<comment type="caution">
    <text evidence="2">The sequence shown here is derived from an EMBL/GenBank/DDBJ whole genome shotgun (WGS) entry which is preliminary data.</text>
</comment>
<accession>A0AB34P638</accession>
<proteinExistence type="predicted"/>
<evidence type="ECO:0000256" key="1">
    <source>
        <dbReference type="SAM" id="MobiDB-lite"/>
    </source>
</evidence>